<reference evidence="2 3" key="1">
    <citation type="submission" date="2021-01" db="EMBL/GenBank/DDBJ databases">
        <title>Genomic Encyclopedia of Type Strains, Phase IV (KMG-IV): sequencing the most valuable type-strain genomes for metagenomic binning, comparative biology and taxonomic classification.</title>
        <authorList>
            <person name="Goeker M."/>
        </authorList>
    </citation>
    <scope>NUCLEOTIDE SEQUENCE [LARGE SCALE GENOMIC DNA]</scope>
    <source>
        <strain evidence="2 3">DSM 104297</strain>
    </source>
</reference>
<evidence type="ECO:0000259" key="1">
    <source>
        <dbReference type="Pfam" id="PF02016"/>
    </source>
</evidence>
<dbReference type="Proteomes" id="UP000809829">
    <property type="component" value="Unassembled WGS sequence"/>
</dbReference>
<dbReference type="InterPro" id="IPR040449">
    <property type="entry name" value="Peptidase_S66_N"/>
</dbReference>
<comment type="caution">
    <text evidence="2">The sequence shown here is derived from an EMBL/GenBank/DDBJ whole genome shotgun (WGS) entry which is preliminary data.</text>
</comment>
<dbReference type="InterPro" id="IPR029062">
    <property type="entry name" value="Class_I_gatase-like"/>
</dbReference>
<dbReference type="SUPFAM" id="SSF52317">
    <property type="entry name" value="Class I glutamine amidotransferase-like"/>
    <property type="match status" value="1"/>
</dbReference>
<evidence type="ECO:0000313" key="2">
    <source>
        <dbReference type="EMBL" id="MBM7702860.1"/>
    </source>
</evidence>
<keyword evidence="3" id="KW-1185">Reference proteome</keyword>
<sequence length="172" mass="19277">MFQPLQKGDTIGIFSPSYPATVEAPLRFQRSKQFLASKGFEIVEGTLTGKSQTYRSGTPKERAEELNELLRNPRIKMIMSTIGGTNSNSIVPYLDYEAFKANPKIMIGYSDATAVLLSLYAKTGVPTFYGPALIPSFGEYEPLVNDTYDYFQRFFMKQPVCPYEVPMPGWGV</sequence>
<dbReference type="InterPro" id="IPR003507">
    <property type="entry name" value="S66_fam"/>
</dbReference>
<keyword evidence="2" id="KW-0378">Hydrolase</keyword>
<dbReference type="Pfam" id="PF02016">
    <property type="entry name" value="Peptidase_S66"/>
    <property type="match status" value="1"/>
</dbReference>
<proteinExistence type="predicted"/>
<evidence type="ECO:0000313" key="3">
    <source>
        <dbReference type="Proteomes" id="UP000809829"/>
    </source>
</evidence>
<organism evidence="2 3">
    <name type="scientific">Priestia iocasae</name>
    <dbReference type="NCBI Taxonomy" id="2291674"/>
    <lineage>
        <taxon>Bacteria</taxon>
        <taxon>Bacillati</taxon>
        <taxon>Bacillota</taxon>
        <taxon>Bacilli</taxon>
        <taxon>Bacillales</taxon>
        <taxon>Bacillaceae</taxon>
        <taxon>Priestia</taxon>
    </lineage>
</organism>
<name>A0ABS2QTX4_9BACI</name>
<dbReference type="Gene3D" id="3.40.50.10740">
    <property type="entry name" value="Class I glutamine amidotransferase-like"/>
    <property type="match status" value="1"/>
</dbReference>
<dbReference type="InterPro" id="IPR027478">
    <property type="entry name" value="LdcA_N"/>
</dbReference>
<dbReference type="EMBL" id="JAFBFC010000003">
    <property type="protein sequence ID" value="MBM7702860.1"/>
    <property type="molecule type" value="Genomic_DNA"/>
</dbReference>
<protein>
    <submittedName>
        <fullName evidence="2">Muramoyltetrapeptide carboxypeptidase LdcA involved in peptidoglycan recycling</fullName>
    </submittedName>
</protein>
<dbReference type="GO" id="GO:0004180">
    <property type="term" value="F:carboxypeptidase activity"/>
    <property type="evidence" value="ECO:0007669"/>
    <property type="project" value="UniProtKB-KW"/>
</dbReference>
<dbReference type="PANTHER" id="PTHR30237:SF5">
    <property type="entry name" value="CARBOXYPEPTIDASE VC_A0337-RELATED"/>
    <property type="match status" value="1"/>
</dbReference>
<gene>
    <name evidence="2" type="ORF">JOC83_001707</name>
</gene>
<keyword evidence="2" id="KW-0645">Protease</keyword>
<accession>A0ABS2QTX4</accession>
<dbReference type="PANTHER" id="PTHR30237">
    <property type="entry name" value="MURAMOYLTETRAPEPTIDE CARBOXYPEPTIDASE"/>
    <property type="match status" value="1"/>
</dbReference>
<keyword evidence="2" id="KW-0121">Carboxypeptidase</keyword>
<feature type="domain" description="LD-carboxypeptidase N-terminal" evidence="1">
    <location>
        <begin position="11"/>
        <end position="130"/>
    </location>
</feature>